<name>A0ABS9HBG0_9ACTN</name>
<evidence type="ECO:0000313" key="8">
    <source>
        <dbReference type="EMBL" id="MCF6377829.1"/>
    </source>
</evidence>
<dbReference type="Gene3D" id="3.30.1130.10">
    <property type="match status" value="1"/>
</dbReference>
<evidence type="ECO:0000313" key="9">
    <source>
        <dbReference type="Proteomes" id="UP001201161"/>
    </source>
</evidence>
<keyword evidence="9" id="KW-1185">Reference proteome</keyword>
<evidence type="ECO:0000256" key="6">
    <source>
        <dbReference type="RuleBase" id="RU362079"/>
    </source>
</evidence>
<proteinExistence type="inferred from homology"/>
<dbReference type="CDD" id="cd00534">
    <property type="entry name" value="DHNA_DHNTPE"/>
    <property type="match status" value="1"/>
</dbReference>
<evidence type="ECO:0000256" key="3">
    <source>
        <dbReference type="ARBA" id="ARBA00005708"/>
    </source>
</evidence>
<dbReference type="InterPro" id="IPR043133">
    <property type="entry name" value="GTP-CH-I_C/QueF"/>
</dbReference>
<feature type="domain" description="Dihydroneopterin aldolase/epimerase" evidence="7">
    <location>
        <begin position="5"/>
        <end position="117"/>
    </location>
</feature>
<protein>
    <recommendedName>
        <fullName evidence="6">7,8-dihydroneopterin aldolase</fullName>
        <ecNumber evidence="6">4.1.2.25</ecNumber>
    </recommendedName>
</protein>
<dbReference type="RefSeq" id="WP_236401589.1">
    <property type="nucleotide sequence ID" value="NZ_JAKJHZ010000006.1"/>
</dbReference>
<evidence type="ECO:0000256" key="1">
    <source>
        <dbReference type="ARBA" id="ARBA00001353"/>
    </source>
</evidence>
<dbReference type="GO" id="GO:0004150">
    <property type="term" value="F:dihydroneopterin aldolase activity"/>
    <property type="evidence" value="ECO:0007669"/>
    <property type="project" value="UniProtKB-EC"/>
</dbReference>
<dbReference type="NCBIfam" id="TIGR00525">
    <property type="entry name" value="folB"/>
    <property type="match status" value="1"/>
</dbReference>
<dbReference type="InterPro" id="IPR006157">
    <property type="entry name" value="FolB_dom"/>
</dbReference>
<reference evidence="8 9" key="1">
    <citation type="submission" date="2022-01" db="EMBL/GenBank/DDBJ databases">
        <title>Nocardioides sp. nov., an actinomycete isolated from mining soil.</title>
        <authorList>
            <person name="Liu L."/>
        </authorList>
    </citation>
    <scope>NUCLEOTIDE SEQUENCE [LARGE SCALE GENOMIC DNA]</scope>
    <source>
        <strain evidence="8 9">KLBMP 9356</strain>
    </source>
</reference>
<dbReference type="PANTHER" id="PTHR42844">
    <property type="entry name" value="DIHYDRONEOPTERIN ALDOLASE 1-RELATED"/>
    <property type="match status" value="1"/>
</dbReference>
<comment type="caution">
    <text evidence="8">The sequence shown here is derived from an EMBL/GenBank/DDBJ whole genome shotgun (WGS) entry which is preliminary data.</text>
</comment>
<comment type="function">
    <text evidence="6">Catalyzes the conversion of 7,8-dihydroneopterin to 6-hydroxymethyl-7,8-dihydropterin.</text>
</comment>
<comment type="similarity">
    <text evidence="3 6">Belongs to the DHNA family.</text>
</comment>
<dbReference type="Pfam" id="PF02152">
    <property type="entry name" value="FolB"/>
    <property type="match status" value="1"/>
</dbReference>
<dbReference type="SMART" id="SM00905">
    <property type="entry name" value="FolB"/>
    <property type="match status" value="1"/>
</dbReference>
<dbReference type="SUPFAM" id="SSF55620">
    <property type="entry name" value="Tetrahydrobiopterin biosynthesis enzymes-like"/>
    <property type="match status" value="1"/>
</dbReference>
<evidence type="ECO:0000259" key="7">
    <source>
        <dbReference type="SMART" id="SM00905"/>
    </source>
</evidence>
<accession>A0ABS9HBG0</accession>
<comment type="pathway">
    <text evidence="2 6">Cofactor biosynthesis; tetrahydrofolate biosynthesis; 2-amino-4-hydroxy-6-hydroxymethyl-7,8-dihydropteridine diphosphate from 7,8-dihydroneopterin triphosphate: step 3/4.</text>
</comment>
<dbReference type="PANTHER" id="PTHR42844:SF1">
    <property type="entry name" value="DIHYDRONEOPTERIN ALDOLASE 1-RELATED"/>
    <property type="match status" value="1"/>
</dbReference>
<evidence type="ECO:0000256" key="5">
    <source>
        <dbReference type="ARBA" id="ARBA00023239"/>
    </source>
</evidence>
<comment type="catalytic activity">
    <reaction evidence="1 6">
        <text>7,8-dihydroneopterin = 6-hydroxymethyl-7,8-dihydropterin + glycolaldehyde</text>
        <dbReference type="Rhea" id="RHEA:10540"/>
        <dbReference type="ChEBI" id="CHEBI:17001"/>
        <dbReference type="ChEBI" id="CHEBI:17071"/>
        <dbReference type="ChEBI" id="CHEBI:44841"/>
        <dbReference type="EC" id="4.1.2.25"/>
    </reaction>
</comment>
<evidence type="ECO:0000256" key="2">
    <source>
        <dbReference type="ARBA" id="ARBA00005013"/>
    </source>
</evidence>
<gene>
    <name evidence="8" type="primary">folB</name>
    <name evidence="8" type="ORF">L2K70_09450</name>
</gene>
<dbReference type="EC" id="4.1.2.25" evidence="6"/>
<dbReference type="NCBIfam" id="TIGR00526">
    <property type="entry name" value="folB_dom"/>
    <property type="match status" value="1"/>
</dbReference>
<dbReference type="EMBL" id="JAKJHZ010000006">
    <property type="protein sequence ID" value="MCF6377829.1"/>
    <property type="molecule type" value="Genomic_DNA"/>
</dbReference>
<evidence type="ECO:0000256" key="4">
    <source>
        <dbReference type="ARBA" id="ARBA00022909"/>
    </source>
</evidence>
<dbReference type="Proteomes" id="UP001201161">
    <property type="component" value="Unassembled WGS sequence"/>
</dbReference>
<dbReference type="InterPro" id="IPR006156">
    <property type="entry name" value="Dihydroneopterin_aldolase"/>
</dbReference>
<keyword evidence="4 6" id="KW-0289">Folate biosynthesis</keyword>
<keyword evidence="5 6" id="KW-0456">Lyase</keyword>
<sequence>MTDELSITGLECFAHHGVFDFEKREGQVFVVDLVLGIDTRAAAASDDLAETVNYGTLALEVKAAVERDPVDLIETVVQRIADVCLSDRRVEWTRVTLHKPDAPIDATYSDVALTITRTRGNAQ</sequence>
<organism evidence="8 9">
    <name type="scientific">Nocardioides potassii</name>
    <dbReference type="NCBI Taxonomy" id="2911371"/>
    <lineage>
        <taxon>Bacteria</taxon>
        <taxon>Bacillati</taxon>
        <taxon>Actinomycetota</taxon>
        <taxon>Actinomycetes</taxon>
        <taxon>Propionibacteriales</taxon>
        <taxon>Nocardioidaceae</taxon>
        <taxon>Nocardioides</taxon>
    </lineage>
</organism>